<name>A0A9X3TZP7_9PROT</name>
<keyword evidence="4 6" id="KW-1133">Transmembrane helix</keyword>
<comment type="subcellular location">
    <subcellularLocation>
        <location evidence="1">Membrane</location>
        <topology evidence="1">Multi-pass membrane protein</topology>
    </subcellularLocation>
</comment>
<protein>
    <submittedName>
        <fullName evidence="7">Amino acid permease</fullName>
    </submittedName>
</protein>
<comment type="caution">
    <text evidence="7">The sequence shown here is derived from an EMBL/GenBank/DDBJ whole genome shotgun (WGS) entry which is preliminary data.</text>
</comment>
<keyword evidence="2" id="KW-0813">Transport</keyword>
<keyword evidence="5 6" id="KW-0472">Membrane</keyword>
<reference evidence="7" key="1">
    <citation type="submission" date="2022-08" db="EMBL/GenBank/DDBJ databases">
        <authorList>
            <person name="Vandamme P."/>
            <person name="Hettiarachchi A."/>
            <person name="Peeters C."/>
            <person name="Cnockaert M."/>
            <person name="Carlier A."/>
        </authorList>
    </citation>
    <scope>NUCLEOTIDE SEQUENCE</scope>
    <source>
        <strain evidence="7">LMG 31809</strain>
    </source>
</reference>
<accession>A0A9X3TZP7</accession>
<feature type="transmembrane region" description="Helical" evidence="6">
    <location>
        <begin position="163"/>
        <end position="184"/>
    </location>
</feature>
<evidence type="ECO:0000256" key="4">
    <source>
        <dbReference type="ARBA" id="ARBA00022989"/>
    </source>
</evidence>
<feature type="transmembrane region" description="Helical" evidence="6">
    <location>
        <begin position="196"/>
        <end position="213"/>
    </location>
</feature>
<feature type="transmembrane region" description="Helical" evidence="6">
    <location>
        <begin position="370"/>
        <end position="389"/>
    </location>
</feature>
<feature type="transmembrane region" description="Helical" evidence="6">
    <location>
        <begin position="272"/>
        <end position="296"/>
    </location>
</feature>
<dbReference type="InterPro" id="IPR002293">
    <property type="entry name" value="AA/rel_permease1"/>
</dbReference>
<dbReference type="Proteomes" id="UP001141619">
    <property type="component" value="Unassembled WGS sequence"/>
</dbReference>
<feature type="transmembrane region" description="Helical" evidence="6">
    <location>
        <begin position="452"/>
        <end position="470"/>
    </location>
</feature>
<reference evidence="7" key="2">
    <citation type="journal article" date="2023" name="Syst. Appl. Microbiol.">
        <title>Govania unica gen. nov., sp. nov., a rare biosphere bacterium that represents a novel family in the class Alphaproteobacteria.</title>
        <authorList>
            <person name="Vandamme P."/>
            <person name="Peeters C."/>
            <person name="Hettiarachchi A."/>
            <person name="Cnockaert M."/>
            <person name="Carlier A."/>
        </authorList>
    </citation>
    <scope>NUCLEOTIDE SEQUENCE</scope>
    <source>
        <strain evidence="7">LMG 31809</strain>
    </source>
</reference>
<keyword evidence="3 6" id="KW-0812">Transmembrane</keyword>
<dbReference type="AlphaFoldDB" id="A0A9X3TZP7"/>
<dbReference type="Pfam" id="PF13520">
    <property type="entry name" value="AA_permease_2"/>
    <property type="match status" value="1"/>
</dbReference>
<dbReference type="Gene3D" id="1.20.1740.10">
    <property type="entry name" value="Amino acid/polyamine transporter I"/>
    <property type="match status" value="1"/>
</dbReference>
<feature type="transmembrane region" description="Helical" evidence="6">
    <location>
        <begin position="233"/>
        <end position="251"/>
    </location>
</feature>
<dbReference type="PANTHER" id="PTHR43243">
    <property type="entry name" value="INNER MEMBRANE TRANSPORTER YGJI-RELATED"/>
    <property type="match status" value="1"/>
</dbReference>
<dbReference type="GO" id="GO:0015171">
    <property type="term" value="F:amino acid transmembrane transporter activity"/>
    <property type="evidence" value="ECO:0007669"/>
    <property type="project" value="TreeGrafter"/>
</dbReference>
<dbReference type="PIRSF" id="PIRSF006060">
    <property type="entry name" value="AA_transporter"/>
    <property type="match status" value="1"/>
</dbReference>
<dbReference type="GO" id="GO:0016020">
    <property type="term" value="C:membrane"/>
    <property type="evidence" value="ECO:0007669"/>
    <property type="project" value="UniProtKB-SubCell"/>
</dbReference>
<evidence type="ECO:0000313" key="7">
    <source>
        <dbReference type="EMBL" id="MDA5194726.1"/>
    </source>
</evidence>
<keyword evidence="8" id="KW-1185">Reference proteome</keyword>
<dbReference type="PANTHER" id="PTHR43243:SF4">
    <property type="entry name" value="CATIONIC AMINO ACID TRANSPORTER 4"/>
    <property type="match status" value="1"/>
</dbReference>
<feature type="transmembrane region" description="Helical" evidence="6">
    <location>
        <begin position="427"/>
        <end position="446"/>
    </location>
</feature>
<feature type="transmembrane region" description="Helical" evidence="6">
    <location>
        <begin position="59"/>
        <end position="81"/>
    </location>
</feature>
<feature type="transmembrane region" description="Helical" evidence="6">
    <location>
        <begin position="102"/>
        <end position="126"/>
    </location>
</feature>
<gene>
    <name evidence="7" type="ORF">NYP16_12260</name>
</gene>
<evidence type="ECO:0000256" key="6">
    <source>
        <dbReference type="SAM" id="Phobius"/>
    </source>
</evidence>
<feature type="transmembrane region" description="Helical" evidence="6">
    <location>
        <begin position="316"/>
        <end position="341"/>
    </location>
</feature>
<proteinExistence type="predicted"/>
<dbReference type="EMBL" id="JANWOI010000004">
    <property type="protein sequence ID" value="MDA5194726.1"/>
    <property type="molecule type" value="Genomic_DNA"/>
</dbReference>
<feature type="transmembrane region" description="Helical" evidence="6">
    <location>
        <begin position="395"/>
        <end position="415"/>
    </location>
</feature>
<evidence type="ECO:0000256" key="3">
    <source>
        <dbReference type="ARBA" id="ARBA00022692"/>
    </source>
</evidence>
<evidence type="ECO:0000313" key="8">
    <source>
        <dbReference type="Proteomes" id="UP001141619"/>
    </source>
</evidence>
<evidence type="ECO:0000256" key="2">
    <source>
        <dbReference type="ARBA" id="ARBA00022448"/>
    </source>
</evidence>
<evidence type="ECO:0000256" key="1">
    <source>
        <dbReference type="ARBA" id="ARBA00004141"/>
    </source>
</evidence>
<organism evidence="7 8">
    <name type="scientific">Govanella unica</name>
    <dbReference type="NCBI Taxonomy" id="2975056"/>
    <lineage>
        <taxon>Bacteria</taxon>
        <taxon>Pseudomonadati</taxon>
        <taxon>Pseudomonadota</taxon>
        <taxon>Alphaproteobacteria</taxon>
        <taxon>Emcibacterales</taxon>
        <taxon>Govanellaceae</taxon>
        <taxon>Govanella</taxon>
    </lineage>
</organism>
<feature type="transmembrane region" description="Helical" evidence="6">
    <location>
        <begin position="31"/>
        <end position="53"/>
    </location>
</feature>
<dbReference type="RefSeq" id="WP_274944431.1">
    <property type="nucleotide sequence ID" value="NZ_JANWOI010000004.1"/>
</dbReference>
<sequence length="489" mass="52572">MGLWTRKSLSALEREATSVTGLKRALGPFSLTMIGVGSTIGAGIFVITGTAAAEYAGPALAISFLIAGFTCLCTALCYAELASMIPVAGSAYTYAYATLGEFVAWIIGWCLVLEYAMSASTVAVGWSGYFTEFLMSYGVKLPMDWISAPLIFTETHSIGITGAWFNVPAAGLVLLLTGLLILGIKESTTANSIMTMIKIGAVILVILFGAAYVDPENWTPFIPENTGQSGHYGWSGIFRASGIIFFAYIGFDAISTAAQEAKNPQRDMSISLLWALGICTALYVMMSLVMTGLAHYSTLNVPDPVYKALRTAGANLSWLTPFIVMAAIIGLASATLLSLYGQTRVSYVMARDGLIPRTFADIHPRYRTPLHGTVITGLFSALIAGLFPIEILGELVSIGTLLAFAIVCMGVLILRHRAPELKRPFRVPFAPLLPLVGMCSCFYLMYSLPGDTWIRLVVWLAIGLVIYFGYGRRNAALTRAREASETGQP</sequence>
<evidence type="ECO:0000256" key="5">
    <source>
        <dbReference type="ARBA" id="ARBA00023136"/>
    </source>
</evidence>